<evidence type="ECO:0000256" key="1">
    <source>
        <dbReference type="ARBA" id="ARBA00010211"/>
    </source>
</evidence>
<keyword evidence="2" id="KW-0479">Metal-binding</keyword>
<dbReference type="RefSeq" id="WP_015828580.1">
    <property type="nucleotide sequence ID" value="NC_012982.1"/>
</dbReference>
<proteinExistence type="inferred from homology"/>
<dbReference type="EC" id="5.3.3.10" evidence="4"/>
<dbReference type="GO" id="GO:0019752">
    <property type="term" value="P:carboxylic acid metabolic process"/>
    <property type="evidence" value="ECO:0007669"/>
    <property type="project" value="UniProtKB-ARBA"/>
</dbReference>
<dbReference type="InterPro" id="IPR011234">
    <property type="entry name" value="Fumarylacetoacetase-like_C"/>
</dbReference>
<dbReference type="PANTHER" id="PTHR42796:SF4">
    <property type="entry name" value="FUMARYLACETOACETATE HYDROLASE DOMAIN-CONTAINING PROTEIN 2A"/>
    <property type="match status" value="1"/>
</dbReference>
<comment type="similarity">
    <text evidence="1">Belongs to the FAH family.</text>
</comment>
<keyword evidence="4" id="KW-0413">Isomerase</keyword>
<dbReference type="OrthoDB" id="5197601at2"/>
<dbReference type="STRING" id="582402.Hbal_2757"/>
<dbReference type="GO" id="GO:0008704">
    <property type="term" value="F:5-carboxymethyl-2-hydroxymuconate delta-isomerase activity"/>
    <property type="evidence" value="ECO:0007669"/>
    <property type="project" value="UniProtKB-EC"/>
</dbReference>
<organism evidence="4 5">
    <name type="scientific">Hirschia baltica (strain ATCC 49814 / DSM 5838 / IFAM 1418)</name>
    <dbReference type="NCBI Taxonomy" id="582402"/>
    <lineage>
        <taxon>Bacteria</taxon>
        <taxon>Pseudomonadati</taxon>
        <taxon>Pseudomonadota</taxon>
        <taxon>Alphaproteobacteria</taxon>
        <taxon>Hyphomonadales</taxon>
        <taxon>Hyphomonadaceae</taxon>
        <taxon>Hirschia</taxon>
    </lineage>
</organism>
<dbReference type="eggNOG" id="COG0179">
    <property type="taxonomic scope" value="Bacteria"/>
</dbReference>
<dbReference type="SUPFAM" id="SSF56529">
    <property type="entry name" value="FAH"/>
    <property type="match status" value="1"/>
</dbReference>
<evidence type="ECO:0000259" key="3">
    <source>
        <dbReference type="Pfam" id="PF01557"/>
    </source>
</evidence>
<evidence type="ECO:0000313" key="4">
    <source>
        <dbReference type="EMBL" id="ACT60430.1"/>
    </source>
</evidence>
<sequence length="290" mass="31865">MRLCRYGQQDNEKPGIVDDDGRIRDLSAYIKDLTPSTLTPEMMKTLSEISTSSLPLVPENARYGVPVNGISKIIAVGLNYADHAKESNLPIPTEPILFMKAVSSLNGPNDDVMLPQNSEHSDWEVELGVIIGKQASYVSEDDALSHVAGYVLANDVSERFNQKERGSQWSKGKGHDTFCPVGPWLVTPDEISDPQSLDMYLDVNKERKQTGNTKTMIFSVKEAISYISRYVTLMPGDLIITGTPPGVGEGQKPNPQFLKAGDVMELGIEQLGTQTQTVTAWHSKNLKSRG</sequence>
<dbReference type="Gene3D" id="3.90.850.10">
    <property type="entry name" value="Fumarylacetoacetase-like, C-terminal domain"/>
    <property type="match status" value="1"/>
</dbReference>
<dbReference type="Pfam" id="PF01557">
    <property type="entry name" value="FAA_hydrolase"/>
    <property type="match status" value="1"/>
</dbReference>
<dbReference type="Proteomes" id="UP000002745">
    <property type="component" value="Chromosome"/>
</dbReference>
<accession>C6XQD1</accession>
<dbReference type="FunFam" id="3.90.850.10:FF:000002">
    <property type="entry name" value="2-hydroxyhepta-2,4-diene-1,7-dioate isomerase"/>
    <property type="match status" value="1"/>
</dbReference>
<dbReference type="PANTHER" id="PTHR42796">
    <property type="entry name" value="FUMARYLACETOACETATE HYDROLASE DOMAIN-CONTAINING PROTEIN 2A-RELATED"/>
    <property type="match status" value="1"/>
</dbReference>
<feature type="domain" description="Fumarylacetoacetase-like C-terminal" evidence="3">
    <location>
        <begin position="72"/>
        <end position="278"/>
    </location>
</feature>
<evidence type="ECO:0000313" key="5">
    <source>
        <dbReference type="Proteomes" id="UP000002745"/>
    </source>
</evidence>
<dbReference type="GO" id="GO:0046872">
    <property type="term" value="F:metal ion binding"/>
    <property type="evidence" value="ECO:0007669"/>
    <property type="project" value="UniProtKB-KW"/>
</dbReference>
<dbReference type="InterPro" id="IPR051121">
    <property type="entry name" value="FAH"/>
</dbReference>
<dbReference type="AlphaFoldDB" id="C6XQD1"/>
<reference evidence="5" key="1">
    <citation type="journal article" date="2011" name="J. Bacteriol.">
        <title>Genome sequences of eight morphologically diverse alphaproteobacteria.</title>
        <authorList>
            <consortium name="US DOE Joint Genome Institute"/>
            <person name="Brown P.J."/>
            <person name="Kysela D.T."/>
            <person name="Buechlein A."/>
            <person name="Hemmerich C."/>
            <person name="Brun Y.V."/>
        </authorList>
    </citation>
    <scope>NUCLEOTIDE SEQUENCE [LARGE SCALE GENOMIC DNA]</scope>
    <source>
        <strain evidence="5">ATCC 49814 / DSM 5838 / IFAM 1418</strain>
    </source>
</reference>
<dbReference type="KEGG" id="hba:Hbal_2757"/>
<dbReference type="EMBL" id="CP001678">
    <property type="protein sequence ID" value="ACT60430.1"/>
    <property type="molecule type" value="Genomic_DNA"/>
</dbReference>
<name>C6XQD1_HIRBI</name>
<gene>
    <name evidence="4" type="ordered locus">Hbal_2757</name>
</gene>
<dbReference type="InterPro" id="IPR036663">
    <property type="entry name" value="Fumarylacetoacetase_C_sf"/>
</dbReference>
<protein>
    <submittedName>
        <fullName evidence="4">5-carboxymethyl-2-hydroxymuconate Delta-isomerase</fullName>
        <ecNumber evidence="4">5.3.3.10</ecNumber>
    </submittedName>
</protein>
<keyword evidence="5" id="KW-1185">Reference proteome</keyword>
<evidence type="ECO:0000256" key="2">
    <source>
        <dbReference type="ARBA" id="ARBA00022723"/>
    </source>
</evidence>
<dbReference type="HOGENOM" id="CLU_028458_3_4_5"/>